<organism evidence="1 2">
    <name type="scientific">Diachasmimorpha longicaudata entomopoxvirus</name>
    <dbReference type="NCBI Taxonomy" id="109981"/>
    <lineage>
        <taxon>Viruses</taxon>
        <taxon>Varidnaviria</taxon>
        <taxon>Bamfordvirae</taxon>
        <taxon>Nucleocytoviricota</taxon>
        <taxon>Pokkesviricetes</taxon>
        <taxon>Chitovirales</taxon>
        <taxon>Poxviridae</taxon>
        <taxon>Entomopoxvirinae</taxon>
        <taxon>Epsilonentomopoxvirus</taxon>
        <taxon>Epsilonentomopoxvirus dlongicaudata</taxon>
        <taxon>Diachasmimorpha entomopoxvirus</taxon>
    </lineage>
</organism>
<accession>A0A7R5WMM1</accession>
<proteinExistence type="predicted"/>
<sequence length="73" mass="8704">MLPIIPVINTFLQKKRNQIEQADLFIFEHMTHTYDFLTKMMNFLCIYNMTNYEAYLNTLDLKISQIEEGILPS</sequence>
<dbReference type="Proteomes" id="UP000593702">
    <property type="component" value="Segment"/>
</dbReference>
<reference evidence="1 2" key="1">
    <citation type="submission" date="2015-04" db="EMBL/GenBank/DDBJ databases">
        <title>Diachasmimorpha longicaudata entomopoxvirus genome.</title>
        <authorList>
            <person name="Coffman K.A."/>
            <person name="Burke G.R."/>
        </authorList>
    </citation>
    <scope>NUCLEOTIDE SEQUENCE [LARGE SCALE GENOMIC DNA]</scope>
</reference>
<evidence type="ECO:0000313" key="1">
    <source>
        <dbReference type="EMBL" id="AKS26424.1"/>
    </source>
</evidence>
<dbReference type="EMBL" id="KR095315">
    <property type="protein sequence ID" value="AKS26424.1"/>
    <property type="molecule type" value="Genomic_DNA"/>
</dbReference>
<name>A0A7R5WMM1_9POXV</name>
<keyword evidence="2" id="KW-1185">Reference proteome</keyword>
<protein>
    <submittedName>
        <fullName evidence="1">Uncharacterized protein</fullName>
    </submittedName>
</protein>
<gene>
    <name evidence="1" type="ORF">DLEV_133</name>
</gene>
<evidence type="ECO:0000313" key="2">
    <source>
        <dbReference type="Proteomes" id="UP000593702"/>
    </source>
</evidence>